<feature type="domain" description="Phage shock protein PspC N-terminal" evidence="7">
    <location>
        <begin position="12"/>
        <end position="65"/>
    </location>
</feature>
<evidence type="ECO:0000256" key="5">
    <source>
        <dbReference type="ARBA" id="ARBA00023136"/>
    </source>
</evidence>
<sequence>MNIFERLTAQPIRRTDDGYLGGICAGLSHRWDISPILLRLAAIILAFFAGIGIIAYGLAWLLLPHDPDNRIELEEVVEGRLSGGFAASLAMLVIGIWVFFEELAHQHWLFYSRFTGSLLIVAVIMMTVVIILRKKHDTHPATVPAHSFAAHDQAADASIATPSSFEQKTEPQPRPQLRPRTPAVSGAFILITLALSASAAAVTLLVTPRTISSVLLALGIPLTILGVSIILAGVRGKRSTWLSFIATLLVFPVVTLIPISFLIPQAIMDNDKLKFFAETDRTGSAGVIDHHKHSTTHLTDKSSISAVFTDSKYVLDRNDPVILDITLTGTITMDDMGGWKVHDHNGETYITPTPEIHSERNGDRFGDPQPDTPIEPDEWYVIPNETVINRSSTPKSHITITSPAAQQDPKSARRITITYAVGDVRLSETLNGQDAVTFIARQRGIPINSDTPALEIAPAQSEN</sequence>
<dbReference type="OrthoDB" id="7359894at2"/>
<dbReference type="STRING" id="131112.SAMN04489737_0956"/>
<gene>
    <name evidence="8" type="ORF">SAMN04489737_0956</name>
</gene>
<evidence type="ECO:0000313" key="8">
    <source>
        <dbReference type="EMBL" id="SDU79651.1"/>
    </source>
</evidence>
<feature type="transmembrane region" description="Helical" evidence="6">
    <location>
        <begin position="36"/>
        <end position="63"/>
    </location>
</feature>
<dbReference type="RefSeq" id="WP_091280482.1">
    <property type="nucleotide sequence ID" value="NZ_LT629804.1"/>
</dbReference>
<accession>A0A1H2LGE5</accession>
<protein>
    <submittedName>
        <fullName evidence="8">Phage shock protein PspC (Stress-responsive transcriptional regulator)</fullName>
    </submittedName>
</protein>
<dbReference type="PANTHER" id="PTHR33885:SF3">
    <property type="entry name" value="PHAGE SHOCK PROTEIN C"/>
    <property type="match status" value="1"/>
</dbReference>
<dbReference type="EMBL" id="LT629804">
    <property type="protein sequence ID" value="SDU79651.1"/>
    <property type="molecule type" value="Genomic_DNA"/>
</dbReference>
<evidence type="ECO:0000313" key="9">
    <source>
        <dbReference type="Proteomes" id="UP000214355"/>
    </source>
</evidence>
<keyword evidence="9" id="KW-1185">Reference proteome</keyword>
<dbReference type="Proteomes" id="UP000214355">
    <property type="component" value="Chromosome I"/>
</dbReference>
<evidence type="ECO:0000256" key="3">
    <source>
        <dbReference type="ARBA" id="ARBA00022692"/>
    </source>
</evidence>
<dbReference type="Pfam" id="PF04024">
    <property type="entry name" value="PspC"/>
    <property type="match status" value="1"/>
</dbReference>
<keyword evidence="5 6" id="KW-0472">Membrane</keyword>
<comment type="subcellular location">
    <subcellularLocation>
        <location evidence="1">Cell membrane</location>
        <topology evidence="1">Single-pass membrane protein</topology>
    </subcellularLocation>
</comment>
<dbReference type="InterPro" id="IPR052027">
    <property type="entry name" value="PspC"/>
</dbReference>
<evidence type="ECO:0000256" key="4">
    <source>
        <dbReference type="ARBA" id="ARBA00022989"/>
    </source>
</evidence>
<evidence type="ECO:0000256" key="2">
    <source>
        <dbReference type="ARBA" id="ARBA00022475"/>
    </source>
</evidence>
<feature type="transmembrane region" description="Helical" evidence="6">
    <location>
        <begin position="241"/>
        <end position="263"/>
    </location>
</feature>
<keyword evidence="2" id="KW-1003">Cell membrane</keyword>
<evidence type="ECO:0000256" key="1">
    <source>
        <dbReference type="ARBA" id="ARBA00004162"/>
    </source>
</evidence>
<evidence type="ECO:0000259" key="7">
    <source>
        <dbReference type="Pfam" id="PF04024"/>
    </source>
</evidence>
<organism evidence="8 9">
    <name type="scientific">Arcanobacterium phocae</name>
    <dbReference type="NCBI Taxonomy" id="131112"/>
    <lineage>
        <taxon>Bacteria</taxon>
        <taxon>Bacillati</taxon>
        <taxon>Actinomycetota</taxon>
        <taxon>Actinomycetes</taxon>
        <taxon>Actinomycetales</taxon>
        <taxon>Actinomycetaceae</taxon>
        <taxon>Arcanobacterium</taxon>
    </lineage>
</organism>
<evidence type="ECO:0000256" key="6">
    <source>
        <dbReference type="SAM" id="Phobius"/>
    </source>
</evidence>
<dbReference type="PANTHER" id="PTHR33885">
    <property type="entry name" value="PHAGE SHOCK PROTEIN C"/>
    <property type="match status" value="1"/>
</dbReference>
<proteinExistence type="predicted"/>
<dbReference type="AlphaFoldDB" id="A0A1H2LGE5"/>
<feature type="transmembrane region" description="Helical" evidence="6">
    <location>
        <begin position="183"/>
        <end position="205"/>
    </location>
</feature>
<keyword evidence="3 6" id="KW-0812">Transmembrane</keyword>
<feature type="transmembrane region" description="Helical" evidence="6">
    <location>
        <begin position="112"/>
        <end position="132"/>
    </location>
</feature>
<feature type="transmembrane region" description="Helical" evidence="6">
    <location>
        <begin position="211"/>
        <end position="234"/>
    </location>
</feature>
<keyword evidence="4 6" id="KW-1133">Transmembrane helix</keyword>
<feature type="transmembrane region" description="Helical" evidence="6">
    <location>
        <begin position="83"/>
        <end position="100"/>
    </location>
</feature>
<dbReference type="GeneID" id="65344693"/>
<dbReference type="GO" id="GO:0005886">
    <property type="term" value="C:plasma membrane"/>
    <property type="evidence" value="ECO:0007669"/>
    <property type="project" value="UniProtKB-SubCell"/>
</dbReference>
<dbReference type="InterPro" id="IPR007168">
    <property type="entry name" value="Phageshock_PspC_N"/>
</dbReference>
<reference evidence="9" key="1">
    <citation type="submission" date="2016-10" db="EMBL/GenBank/DDBJ databases">
        <authorList>
            <person name="Varghese N."/>
            <person name="Submissions S."/>
        </authorList>
    </citation>
    <scope>NUCLEOTIDE SEQUENCE [LARGE SCALE GENOMIC DNA]</scope>
    <source>
        <strain evidence="9">DSM 10002</strain>
    </source>
</reference>
<name>A0A1H2LGE5_9ACTO</name>